<name>A0A178IEQ9_9BACT</name>
<gene>
    <name evidence="1" type="ORF">AW736_16860</name>
</gene>
<evidence type="ECO:0000313" key="2">
    <source>
        <dbReference type="Proteomes" id="UP000078486"/>
    </source>
</evidence>
<comment type="caution">
    <text evidence="1">The sequence shown here is derived from an EMBL/GenBank/DDBJ whole genome shotgun (WGS) entry which is preliminary data.</text>
</comment>
<protein>
    <submittedName>
        <fullName evidence="1">Uncharacterized protein</fullName>
    </submittedName>
</protein>
<dbReference type="AlphaFoldDB" id="A0A178IEQ9"/>
<dbReference type="RefSeq" id="WP_068771453.1">
    <property type="nucleotide sequence ID" value="NZ_CP109796.1"/>
</dbReference>
<evidence type="ECO:0000313" key="1">
    <source>
        <dbReference type="EMBL" id="OAM88503.1"/>
    </source>
</evidence>
<reference evidence="1 2" key="1">
    <citation type="submission" date="2016-01" db="EMBL/GenBank/DDBJ databases">
        <title>High potential of lignocellulose degradation of a new Verrucomicrobia species.</title>
        <authorList>
            <person name="Wang Y."/>
            <person name="Shi Y."/>
            <person name="Qiu Z."/>
            <person name="Liu S."/>
            <person name="Yang H."/>
        </authorList>
    </citation>
    <scope>NUCLEOTIDE SEQUENCE [LARGE SCALE GENOMIC DNA]</scope>
    <source>
        <strain evidence="1 2">TSB47</strain>
    </source>
</reference>
<accession>A0A178IEQ9</accession>
<dbReference type="EMBL" id="LRRQ01000127">
    <property type="protein sequence ID" value="OAM88503.1"/>
    <property type="molecule type" value="Genomic_DNA"/>
</dbReference>
<proteinExistence type="predicted"/>
<organism evidence="1 2">
    <name type="scientific">Termitidicoccus mucosus</name>
    <dbReference type="NCBI Taxonomy" id="1184151"/>
    <lineage>
        <taxon>Bacteria</taxon>
        <taxon>Pseudomonadati</taxon>
        <taxon>Verrucomicrobiota</taxon>
        <taxon>Opitutia</taxon>
        <taxon>Opitutales</taxon>
        <taxon>Opitutaceae</taxon>
        <taxon>Termitidicoccus</taxon>
    </lineage>
</organism>
<dbReference type="STRING" id="1184151.AW736_16860"/>
<sequence length="124" mass="13843">MTNEDLFGKPVYSYTRKQAIADGVLIDLSGDKLIHAHWKYPLATTSTVWETVQSAVRDHDNDLNGILHDLSVLAKLRIRSGKTADSDTARFTAIIGKRTRALKLHLGLGDNHEPVLTLMFDDED</sequence>
<dbReference type="Proteomes" id="UP000078486">
    <property type="component" value="Unassembled WGS sequence"/>
</dbReference>
<keyword evidence="2" id="KW-1185">Reference proteome</keyword>
<dbReference type="OrthoDB" id="196653at2"/>